<evidence type="ECO:0000256" key="4">
    <source>
        <dbReference type="ARBA" id="ARBA00022840"/>
    </source>
</evidence>
<dbReference type="PANTHER" id="PTHR42798:SF2">
    <property type="entry name" value="ABC TRANSPORTER ATP-BINDING PROTEIN MG467-RELATED"/>
    <property type="match status" value="1"/>
</dbReference>
<proteinExistence type="inferred from homology"/>
<organism evidence="6 7">
    <name type="scientific">Gemella haemolysans</name>
    <dbReference type="NCBI Taxonomy" id="1379"/>
    <lineage>
        <taxon>Bacteria</taxon>
        <taxon>Bacillati</taxon>
        <taxon>Bacillota</taxon>
        <taxon>Bacilli</taxon>
        <taxon>Bacillales</taxon>
        <taxon>Gemellaceae</taxon>
        <taxon>Gemella</taxon>
    </lineage>
</organism>
<comment type="caution">
    <text evidence="6">The sequence shown here is derived from an EMBL/GenBank/DDBJ whole genome shotgun (WGS) entry which is preliminary data.</text>
</comment>
<dbReference type="PROSITE" id="PS50893">
    <property type="entry name" value="ABC_TRANSPORTER_2"/>
    <property type="match status" value="1"/>
</dbReference>
<dbReference type="RefSeq" id="WP_060914431.1">
    <property type="nucleotide sequence ID" value="NZ_JAWFGB010000017.1"/>
</dbReference>
<keyword evidence="3" id="KW-0547">Nucleotide-binding</keyword>
<accession>A0A133ZU33</accession>
<dbReference type="Proteomes" id="UP000070355">
    <property type="component" value="Unassembled WGS sequence"/>
</dbReference>
<dbReference type="Pfam" id="PF00005">
    <property type="entry name" value="ABC_tran"/>
    <property type="match status" value="1"/>
</dbReference>
<dbReference type="Gene3D" id="3.40.50.300">
    <property type="entry name" value="P-loop containing nucleotide triphosphate hydrolases"/>
    <property type="match status" value="1"/>
</dbReference>
<sequence length="226" mass="25389">MITAKNIKKKYNDQEVLRGIDLKIDENEFVVILGASGSGKSTLLNILSGLEKSDSGEVVYDNESISDYSEKQLTKFRKDKIGFVFQQYYLLNNLTVEQNVKVGANLADNKEYVDIIKDLGLEDKLSKYPNELSGGEQQRVSIARALAKKPTVLFLDEPTGALDEETGRKILEYLLKLKDKSHFTMIMVTHNENIAELANKIIHVGSGRITSIVENHKPKSVEEIGW</sequence>
<dbReference type="SMART" id="SM00382">
    <property type="entry name" value="AAA"/>
    <property type="match status" value="1"/>
</dbReference>
<dbReference type="InterPro" id="IPR017871">
    <property type="entry name" value="ABC_transporter-like_CS"/>
</dbReference>
<dbReference type="InterPro" id="IPR003593">
    <property type="entry name" value="AAA+_ATPase"/>
</dbReference>
<gene>
    <name evidence="6" type="ORF">HMPREF3186_01317</name>
</gene>
<dbReference type="OrthoDB" id="9791546at2"/>
<protein>
    <submittedName>
        <fullName evidence="6">ABC transporter, ATP-binding protein</fullName>
    </submittedName>
</protein>
<comment type="similarity">
    <text evidence="1">Belongs to the ABC transporter superfamily.</text>
</comment>
<evidence type="ECO:0000256" key="1">
    <source>
        <dbReference type="ARBA" id="ARBA00005417"/>
    </source>
</evidence>
<dbReference type="FunFam" id="3.40.50.300:FF:000032">
    <property type="entry name" value="Export ABC transporter ATP-binding protein"/>
    <property type="match status" value="1"/>
</dbReference>
<feature type="domain" description="ABC transporter" evidence="5">
    <location>
        <begin position="2"/>
        <end position="224"/>
    </location>
</feature>
<reference evidence="7" key="1">
    <citation type="submission" date="2016-01" db="EMBL/GenBank/DDBJ databases">
        <authorList>
            <person name="Mitreva M."/>
            <person name="Pepin K.H."/>
            <person name="Mihindukulasuriya K.A."/>
            <person name="Fulton R."/>
            <person name="Fronick C."/>
            <person name="O'Laughlin M."/>
            <person name="Miner T."/>
            <person name="Herter B."/>
            <person name="Rosa B.A."/>
            <person name="Cordes M."/>
            <person name="Tomlinson C."/>
            <person name="Wollam A."/>
            <person name="Palsikar V.B."/>
            <person name="Mardis E.R."/>
            <person name="Wilson R.K."/>
        </authorList>
    </citation>
    <scope>NUCLEOTIDE SEQUENCE [LARGE SCALE GENOMIC DNA]</scope>
    <source>
        <strain evidence="7">DNF01167</strain>
    </source>
</reference>
<dbReference type="CDD" id="cd03255">
    <property type="entry name" value="ABC_MJ0796_LolCDE_FtsE"/>
    <property type="match status" value="1"/>
</dbReference>
<dbReference type="STRING" id="1379.HMPREF3186_01317"/>
<dbReference type="InterPro" id="IPR017911">
    <property type="entry name" value="MacB-like_ATP-bd"/>
</dbReference>
<dbReference type="EMBL" id="LSDC01000084">
    <property type="protein sequence ID" value="KXB58926.1"/>
    <property type="molecule type" value="Genomic_DNA"/>
</dbReference>
<dbReference type="GO" id="GO:0022857">
    <property type="term" value="F:transmembrane transporter activity"/>
    <property type="evidence" value="ECO:0007669"/>
    <property type="project" value="UniProtKB-ARBA"/>
</dbReference>
<name>A0A133ZU33_9BACL</name>
<evidence type="ECO:0000259" key="5">
    <source>
        <dbReference type="PROSITE" id="PS50893"/>
    </source>
</evidence>
<dbReference type="GO" id="GO:0098796">
    <property type="term" value="C:membrane protein complex"/>
    <property type="evidence" value="ECO:0007669"/>
    <property type="project" value="UniProtKB-ARBA"/>
</dbReference>
<evidence type="ECO:0000313" key="7">
    <source>
        <dbReference type="Proteomes" id="UP000070355"/>
    </source>
</evidence>
<dbReference type="PROSITE" id="PS00211">
    <property type="entry name" value="ABC_TRANSPORTER_1"/>
    <property type="match status" value="1"/>
</dbReference>
<dbReference type="SUPFAM" id="SSF52540">
    <property type="entry name" value="P-loop containing nucleoside triphosphate hydrolases"/>
    <property type="match status" value="1"/>
</dbReference>
<dbReference type="PANTHER" id="PTHR42798">
    <property type="entry name" value="LIPOPROTEIN-RELEASING SYSTEM ATP-BINDING PROTEIN LOLD"/>
    <property type="match status" value="1"/>
</dbReference>
<dbReference type="InterPro" id="IPR003439">
    <property type="entry name" value="ABC_transporter-like_ATP-bd"/>
</dbReference>
<keyword evidence="4 6" id="KW-0067">ATP-binding</keyword>
<dbReference type="AlphaFoldDB" id="A0A133ZU33"/>
<evidence type="ECO:0000256" key="2">
    <source>
        <dbReference type="ARBA" id="ARBA00022448"/>
    </source>
</evidence>
<evidence type="ECO:0000256" key="3">
    <source>
        <dbReference type="ARBA" id="ARBA00022741"/>
    </source>
</evidence>
<keyword evidence="2" id="KW-0813">Transport</keyword>
<evidence type="ECO:0000313" key="6">
    <source>
        <dbReference type="EMBL" id="KXB58926.1"/>
    </source>
</evidence>
<dbReference type="GO" id="GO:0016887">
    <property type="term" value="F:ATP hydrolysis activity"/>
    <property type="evidence" value="ECO:0007669"/>
    <property type="project" value="InterPro"/>
</dbReference>
<dbReference type="GO" id="GO:0005524">
    <property type="term" value="F:ATP binding"/>
    <property type="evidence" value="ECO:0007669"/>
    <property type="project" value="UniProtKB-KW"/>
</dbReference>
<dbReference type="InterPro" id="IPR027417">
    <property type="entry name" value="P-loop_NTPase"/>
</dbReference>
<dbReference type="PATRIC" id="fig|1379.3.peg.1297"/>